<evidence type="ECO:0000313" key="4">
    <source>
        <dbReference type="Proteomes" id="UP001231675"/>
    </source>
</evidence>
<feature type="compositionally biased region" description="Low complexity" evidence="1">
    <location>
        <begin position="117"/>
        <end position="136"/>
    </location>
</feature>
<evidence type="ECO:0000256" key="2">
    <source>
        <dbReference type="SAM" id="SignalP"/>
    </source>
</evidence>
<feature type="compositionally biased region" description="Low complexity" evidence="1">
    <location>
        <begin position="38"/>
        <end position="60"/>
    </location>
</feature>
<reference evidence="3 4" key="1">
    <citation type="submission" date="2023-07" db="EMBL/GenBank/DDBJ databases">
        <title>Sequencing the genomes of 1000 actinobacteria strains.</title>
        <authorList>
            <person name="Klenk H.-P."/>
        </authorList>
    </citation>
    <scope>NUCLEOTIDE SEQUENCE [LARGE SCALE GENOMIC DNA]</scope>
    <source>
        <strain evidence="3 4">DSM 40229</strain>
    </source>
</reference>
<gene>
    <name evidence="3" type="ORF">J2S47_001169</name>
</gene>
<feature type="chain" id="PRO_5047493154" evidence="2">
    <location>
        <begin position="36"/>
        <end position="157"/>
    </location>
</feature>
<feature type="compositionally biased region" description="Low complexity" evidence="1">
    <location>
        <begin position="71"/>
        <end position="88"/>
    </location>
</feature>
<feature type="signal peptide" evidence="2">
    <location>
        <begin position="1"/>
        <end position="35"/>
    </location>
</feature>
<protein>
    <submittedName>
        <fullName evidence="3">Uncharacterized protein</fullName>
    </submittedName>
</protein>
<organism evidence="3 4">
    <name type="scientific">Streptomyces griseoviridis</name>
    <dbReference type="NCBI Taxonomy" id="45398"/>
    <lineage>
        <taxon>Bacteria</taxon>
        <taxon>Bacillati</taxon>
        <taxon>Actinomycetota</taxon>
        <taxon>Actinomycetes</taxon>
        <taxon>Kitasatosporales</taxon>
        <taxon>Streptomycetaceae</taxon>
        <taxon>Streptomyces</taxon>
    </lineage>
</organism>
<evidence type="ECO:0000313" key="3">
    <source>
        <dbReference type="EMBL" id="MDP9680667.1"/>
    </source>
</evidence>
<proteinExistence type="predicted"/>
<dbReference type="Proteomes" id="UP001231675">
    <property type="component" value="Unassembled WGS sequence"/>
</dbReference>
<evidence type="ECO:0000256" key="1">
    <source>
        <dbReference type="SAM" id="MobiDB-lite"/>
    </source>
</evidence>
<accession>A0ABT9LAD0</accession>
<sequence>MRPAPGTVPAHRITAALGTLLAALLAFLPTPPGHAPTLAAAHAAPTHAGPLHAGPAPTGPRADSPVRTDPRTAAPAPTHATPRTDTPTVLPSHARARLAPLHHPDDRPAPPHHRAPDATTTPGAHAPAPAPFAYHPPASPGRPAPDRGRAPPAPSGS</sequence>
<comment type="caution">
    <text evidence="3">The sequence shown here is derived from an EMBL/GenBank/DDBJ whole genome shotgun (WGS) entry which is preliminary data.</text>
</comment>
<dbReference type="EMBL" id="JAURUD010000001">
    <property type="protein sequence ID" value="MDP9680667.1"/>
    <property type="molecule type" value="Genomic_DNA"/>
</dbReference>
<name>A0ABT9LAD0_STRGD</name>
<keyword evidence="4" id="KW-1185">Reference proteome</keyword>
<keyword evidence="2" id="KW-0732">Signal</keyword>
<feature type="region of interest" description="Disordered" evidence="1">
    <location>
        <begin position="38"/>
        <end position="157"/>
    </location>
</feature>